<reference evidence="6 7" key="1">
    <citation type="journal article" date="2008" name="Nature">
        <title>The genome of the choanoflagellate Monosiga brevicollis and the origin of metazoans.</title>
        <authorList>
            <consortium name="JGI Sequencing"/>
            <person name="King N."/>
            <person name="Westbrook M.J."/>
            <person name="Young S.L."/>
            <person name="Kuo A."/>
            <person name="Abedin M."/>
            <person name="Chapman J."/>
            <person name="Fairclough S."/>
            <person name="Hellsten U."/>
            <person name="Isogai Y."/>
            <person name="Letunic I."/>
            <person name="Marr M."/>
            <person name="Pincus D."/>
            <person name="Putnam N."/>
            <person name="Rokas A."/>
            <person name="Wright K.J."/>
            <person name="Zuzow R."/>
            <person name="Dirks W."/>
            <person name="Good M."/>
            <person name="Goodstein D."/>
            <person name="Lemons D."/>
            <person name="Li W."/>
            <person name="Lyons J.B."/>
            <person name="Morris A."/>
            <person name="Nichols S."/>
            <person name="Richter D.J."/>
            <person name="Salamov A."/>
            <person name="Bork P."/>
            <person name="Lim W.A."/>
            <person name="Manning G."/>
            <person name="Miller W.T."/>
            <person name="McGinnis W."/>
            <person name="Shapiro H."/>
            <person name="Tjian R."/>
            <person name="Grigoriev I.V."/>
            <person name="Rokhsar D."/>
        </authorList>
    </citation>
    <scope>NUCLEOTIDE SEQUENCE [LARGE SCALE GENOMIC DNA]</scope>
    <source>
        <strain evidence="7">MX1 / ATCC 50154</strain>
    </source>
</reference>
<organism evidence="6 7">
    <name type="scientific">Monosiga brevicollis</name>
    <name type="common">Choanoflagellate</name>
    <dbReference type="NCBI Taxonomy" id="81824"/>
    <lineage>
        <taxon>Eukaryota</taxon>
        <taxon>Choanoflagellata</taxon>
        <taxon>Craspedida</taxon>
        <taxon>Salpingoecidae</taxon>
        <taxon>Monosiga</taxon>
    </lineage>
</organism>
<dbReference type="RefSeq" id="XP_001749136.1">
    <property type="nucleotide sequence ID" value="XM_001749084.1"/>
</dbReference>
<keyword evidence="3" id="KW-0813">Transport</keyword>
<dbReference type="InParanoid" id="A9V8V8"/>
<keyword evidence="7" id="KW-1185">Reference proteome</keyword>
<name>A9V8V8_MONBE</name>
<evidence type="ECO:0008006" key="8">
    <source>
        <dbReference type="Google" id="ProtNLM"/>
    </source>
</evidence>
<dbReference type="GO" id="GO:0005768">
    <property type="term" value="C:endosome"/>
    <property type="evidence" value="ECO:0000318"/>
    <property type="project" value="GO_Central"/>
</dbReference>
<dbReference type="PANTHER" id="PTHR13673:SF0">
    <property type="entry name" value="VPS35 ENDOSOMAL PROTEIN-SORTING FACTOR-LIKE"/>
    <property type="match status" value="1"/>
</dbReference>
<dbReference type="AlphaFoldDB" id="A9V8V8"/>
<dbReference type="GeneID" id="5894392"/>
<evidence type="ECO:0000256" key="4">
    <source>
        <dbReference type="ARBA" id="ARBA00022753"/>
    </source>
</evidence>
<proteinExistence type="inferred from homology"/>
<dbReference type="GO" id="GO:0032456">
    <property type="term" value="P:endocytic recycling"/>
    <property type="evidence" value="ECO:0000318"/>
    <property type="project" value="GO_Central"/>
</dbReference>
<gene>
    <name evidence="6" type="ORF">MONBRDRAFT_11317</name>
</gene>
<dbReference type="PANTHER" id="PTHR13673">
    <property type="entry name" value="ESOPHAGEAL CANCER ASSOCIATED PROTEIN"/>
    <property type="match status" value="1"/>
</dbReference>
<dbReference type="Proteomes" id="UP000001357">
    <property type="component" value="Unassembled WGS sequence"/>
</dbReference>
<evidence type="ECO:0000256" key="1">
    <source>
        <dbReference type="ARBA" id="ARBA00004177"/>
    </source>
</evidence>
<evidence type="ECO:0000256" key="3">
    <source>
        <dbReference type="ARBA" id="ARBA00022448"/>
    </source>
</evidence>
<sequence length="928" mass="104973">MPMSNSLGIPVSGLVWAFDLPSGQREHDGDDDLAAAVERQLNLHETHEAQLDDTFEPWEARKPSILSRYTTNEKLSIVSSFLGPGTTITRKDLPENSMQSRLDELEDDDNSSPQRMQDLSQQDYINRIDQLKTELKNAWANELRVRSLKIVIQCAKMLSDVSVAKFYPSQFVLITDILDTFGNLVFDRLLVKAEQCSRGTRLQPGFTPDMVPRISREICKNWFFKIASIRELLPRIYVEAALLRNRRFMGLHHIEETLIRLARQTRGIADPLVAIYTRCYLCRVGMSLMPQLRGYLLEMFHDTVSCFKQFTSPSVKNLCQMQMLDRPTYLNLYVPAVDWILQCVAYRSTRDVFDSVLASGSDSEASSVVLNAIMSSFPPEMIAQGAEEFIQRIQASPTTGLKHHHLYRSLGVSLTFCPPEENIRRAILNQVWESIRSLEDPADYMACAEVWIEYPVKYFGTREVNVLLGDVIAHVQPDRAFENLYPQLQSMLIKVIGHQTSFSEIFAMDNFMTFLDLFQKEDVRVEVAKSVLRAFSSQSSSQKLNNTVTVNAIMYLAKILHDSLSATSLEDDRRDVTALLVAFVNAVDFGKQFEQTLQFYVDARSNFSNLDAVMVVLVHCVNNLMMRTLQAVAGNHNRKSGQFVRSCAAFNYITVPSIKDPIERLRLFVLSGSTAVTNQALAQADEFFTTCVNFVRDIPPEVMRNGELSDISEFLTPVLLNLLSALLMVPDNPELEPLAVLKGLLKVLAEIDCVILLCRCAMVVLSPVEANDDLYGGNSKYLKAIETMTQGVLQEIEGGLAAMQSQLAQAELRATIAADVFTRYEFYLYTGANRREQTRLPVPRAQNAYTELQARAAGCRALVHAEEGRRQLQEHEHSRCAALRDGWAHTAGEHAREPRRRQLAGLENAARYDMLIGNENSVWRRNHY</sequence>
<comment type="similarity">
    <text evidence="2">Belongs to the VPS35L family.</text>
</comment>
<comment type="subcellular location">
    <subcellularLocation>
        <location evidence="1">Endosome</location>
    </subcellularLocation>
</comment>
<evidence type="ECO:0000313" key="6">
    <source>
        <dbReference type="EMBL" id="EDQ85942.1"/>
    </source>
</evidence>
<evidence type="ECO:0000313" key="7">
    <source>
        <dbReference type="Proteomes" id="UP000001357"/>
    </source>
</evidence>
<protein>
    <recommendedName>
        <fullName evidence="8">VPS35 endosomal protein-sorting factor-like</fullName>
    </recommendedName>
</protein>
<dbReference type="eggNOG" id="KOG3682">
    <property type="taxonomic scope" value="Eukaryota"/>
</dbReference>
<dbReference type="STRING" id="81824.A9V8V8"/>
<dbReference type="EMBL" id="CH991569">
    <property type="protein sequence ID" value="EDQ85942.1"/>
    <property type="molecule type" value="Genomic_DNA"/>
</dbReference>
<evidence type="ECO:0000256" key="5">
    <source>
        <dbReference type="ARBA" id="ARBA00022927"/>
    </source>
</evidence>
<dbReference type="GO" id="GO:0015031">
    <property type="term" value="P:protein transport"/>
    <property type="evidence" value="ECO:0007669"/>
    <property type="project" value="UniProtKB-KW"/>
</dbReference>
<dbReference type="OMA" id="XGISECL"/>
<dbReference type="KEGG" id="mbr:MONBRDRAFT_11317"/>
<evidence type="ECO:0000256" key="2">
    <source>
        <dbReference type="ARBA" id="ARBA00010704"/>
    </source>
</evidence>
<dbReference type="InterPro" id="IPR029705">
    <property type="entry name" value="VPS35L"/>
</dbReference>
<accession>A9V8V8</accession>
<dbReference type="FunCoup" id="A9V8V8">
    <property type="interactions" value="1122"/>
</dbReference>
<keyword evidence="4" id="KW-0967">Endosome</keyword>
<keyword evidence="5" id="KW-0653">Protein transport</keyword>